<dbReference type="InterPro" id="IPR001482">
    <property type="entry name" value="T2SS/T4SS_dom"/>
</dbReference>
<dbReference type="EMBL" id="DQWE01000006">
    <property type="protein sequence ID" value="HDI82174.1"/>
    <property type="molecule type" value="Genomic_DNA"/>
</dbReference>
<dbReference type="NCBIfam" id="TIGR01420">
    <property type="entry name" value="pilT_fam"/>
    <property type="match status" value="1"/>
</dbReference>
<dbReference type="GO" id="GO:0005524">
    <property type="term" value="F:ATP binding"/>
    <property type="evidence" value="ECO:0007669"/>
    <property type="project" value="InterPro"/>
</dbReference>
<dbReference type="InterPro" id="IPR003593">
    <property type="entry name" value="AAA+_ATPase"/>
</dbReference>
<evidence type="ECO:0000313" key="3">
    <source>
        <dbReference type="EMBL" id="HDI82174.1"/>
    </source>
</evidence>
<dbReference type="SUPFAM" id="SSF52540">
    <property type="entry name" value="P-loop containing nucleoside triphosphate hydrolases"/>
    <property type="match status" value="1"/>
</dbReference>
<name>A0A7C0ZBU6_UNCW3</name>
<evidence type="ECO:0000256" key="1">
    <source>
        <dbReference type="ARBA" id="ARBA00006611"/>
    </source>
</evidence>
<gene>
    <name evidence="3" type="ORF">ENF18_00100</name>
</gene>
<dbReference type="PROSITE" id="PS00662">
    <property type="entry name" value="T2SP_E"/>
    <property type="match status" value="1"/>
</dbReference>
<feature type="domain" description="Bacterial type II secretion system protein E" evidence="2">
    <location>
        <begin position="197"/>
        <end position="211"/>
    </location>
</feature>
<organism evidence="3">
    <name type="scientific">candidate division WOR-3 bacterium</name>
    <dbReference type="NCBI Taxonomy" id="2052148"/>
    <lineage>
        <taxon>Bacteria</taxon>
        <taxon>Bacteria division WOR-3</taxon>
    </lineage>
</organism>
<dbReference type="PANTHER" id="PTHR30486">
    <property type="entry name" value="TWITCHING MOTILITY PROTEIN PILT"/>
    <property type="match status" value="1"/>
</dbReference>
<evidence type="ECO:0000259" key="2">
    <source>
        <dbReference type="PROSITE" id="PS00662"/>
    </source>
</evidence>
<dbReference type="InterPro" id="IPR050921">
    <property type="entry name" value="T4SS_GSP_E_ATPase"/>
</dbReference>
<reference evidence="3" key="1">
    <citation type="journal article" date="2020" name="mSystems">
        <title>Genome- and Community-Level Interaction Insights into Carbon Utilization and Element Cycling Functions of Hydrothermarchaeota in Hydrothermal Sediment.</title>
        <authorList>
            <person name="Zhou Z."/>
            <person name="Liu Y."/>
            <person name="Xu W."/>
            <person name="Pan J."/>
            <person name="Luo Z.H."/>
            <person name="Li M."/>
        </authorList>
    </citation>
    <scope>NUCLEOTIDE SEQUENCE [LARGE SCALE GENOMIC DNA]</scope>
    <source>
        <strain evidence="3">HyVt-102</strain>
    </source>
</reference>
<dbReference type="GO" id="GO:0016887">
    <property type="term" value="F:ATP hydrolysis activity"/>
    <property type="evidence" value="ECO:0007669"/>
    <property type="project" value="InterPro"/>
</dbReference>
<dbReference type="CDD" id="cd01131">
    <property type="entry name" value="PilT"/>
    <property type="match status" value="1"/>
</dbReference>
<accession>A0A7C0ZBU6</accession>
<dbReference type="Proteomes" id="UP000885847">
    <property type="component" value="Unassembled WGS sequence"/>
</dbReference>
<sequence>MVNISELLKMMVNRNASDLLLKVGSPPVMRIYGDLVKLNDKPVVEPEDTLNVAKSVLTDEQFKKFISSNEMDVAVNVPNLSRFRVNLLRQRKTIGLVFRRIPHEIPRLDDPKFSFPPILKEFAMRPRGLILVTGPSGCGKSTTIAAMVDYRNKRDACHIITVEDPVEFIYQDEKAIIDQREVGRDTRSFANALKYSLRQDPDVIVVGEMRDLETISLAITAAETGHLVLSTLHTNNAVETIDRIIDVYPPFQQRQIRLQLSANLVGIISQVLLKRKDGKGQIAAFEIMVSIAAVRKLIREAKTHQLGSIMQTRTKEGMKTMNMSLVELVRKGLVSYHEAKNASPNPEEFVELHGKYKQGVGHG</sequence>
<dbReference type="SMART" id="SM00382">
    <property type="entry name" value="AAA"/>
    <property type="match status" value="1"/>
</dbReference>
<comment type="similarity">
    <text evidence="1">Belongs to the GSP E family.</text>
</comment>
<dbReference type="Gene3D" id="3.30.450.90">
    <property type="match status" value="1"/>
</dbReference>
<dbReference type="Pfam" id="PF00437">
    <property type="entry name" value="T2SSE"/>
    <property type="match status" value="1"/>
</dbReference>
<dbReference type="InterPro" id="IPR027417">
    <property type="entry name" value="P-loop_NTPase"/>
</dbReference>
<proteinExistence type="inferred from homology"/>
<dbReference type="AlphaFoldDB" id="A0A7C0ZBU6"/>
<protein>
    <submittedName>
        <fullName evidence="3">Type IV pilus twitching motility protein PilT</fullName>
    </submittedName>
</protein>
<dbReference type="Gene3D" id="3.40.50.300">
    <property type="entry name" value="P-loop containing nucleotide triphosphate hydrolases"/>
    <property type="match status" value="1"/>
</dbReference>
<comment type="caution">
    <text evidence="3">The sequence shown here is derived from an EMBL/GenBank/DDBJ whole genome shotgun (WGS) entry which is preliminary data.</text>
</comment>
<dbReference type="InterPro" id="IPR006321">
    <property type="entry name" value="PilT/PilU"/>
</dbReference>